<reference evidence="2 3" key="1">
    <citation type="submission" date="2023-03" db="EMBL/GenBank/DDBJ databases">
        <title>Genome sequence of Microbacterium sp. KACC 23027.</title>
        <authorList>
            <person name="Kim S."/>
            <person name="Heo J."/>
            <person name="Kwon S.-W."/>
        </authorList>
    </citation>
    <scope>NUCLEOTIDE SEQUENCE [LARGE SCALE GENOMIC DNA]</scope>
    <source>
        <strain evidence="2 3">KACC 23027</strain>
    </source>
</reference>
<keyword evidence="3" id="KW-1185">Reference proteome</keyword>
<dbReference type="RefSeq" id="WP_275278467.1">
    <property type="nucleotide sequence ID" value="NZ_CP119108.1"/>
</dbReference>
<evidence type="ECO:0000313" key="3">
    <source>
        <dbReference type="Proteomes" id="UP001214553"/>
    </source>
</evidence>
<evidence type="ECO:0000256" key="1">
    <source>
        <dbReference type="SAM" id="Phobius"/>
    </source>
</evidence>
<proteinExistence type="predicted"/>
<keyword evidence="1" id="KW-1133">Transmembrane helix</keyword>
<feature type="transmembrane region" description="Helical" evidence="1">
    <location>
        <begin position="333"/>
        <end position="358"/>
    </location>
</feature>
<dbReference type="EMBL" id="CP119108">
    <property type="protein sequence ID" value="WEG09143.1"/>
    <property type="molecule type" value="Genomic_DNA"/>
</dbReference>
<name>A0ABY8BY92_9MICO</name>
<evidence type="ECO:0008006" key="4">
    <source>
        <dbReference type="Google" id="ProtNLM"/>
    </source>
</evidence>
<dbReference type="Proteomes" id="UP001214553">
    <property type="component" value="Chromosome"/>
</dbReference>
<feature type="transmembrane region" description="Helical" evidence="1">
    <location>
        <begin position="801"/>
        <end position="823"/>
    </location>
</feature>
<protein>
    <recommendedName>
        <fullName evidence="4">FtsX-like permease family protein</fullName>
    </recommendedName>
</protein>
<organism evidence="2 3">
    <name type="scientific">Microbacterium horticulturae</name>
    <dbReference type="NCBI Taxonomy" id="3028316"/>
    <lineage>
        <taxon>Bacteria</taxon>
        <taxon>Bacillati</taxon>
        <taxon>Actinomycetota</taxon>
        <taxon>Actinomycetes</taxon>
        <taxon>Micrococcales</taxon>
        <taxon>Microbacteriaceae</taxon>
        <taxon>Microbacterium</taxon>
    </lineage>
</organism>
<keyword evidence="1" id="KW-0812">Transmembrane</keyword>
<feature type="transmembrane region" description="Helical" evidence="1">
    <location>
        <begin position="370"/>
        <end position="393"/>
    </location>
</feature>
<evidence type="ECO:0000313" key="2">
    <source>
        <dbReference type="EMBL" id="WEG09143.1"/>
    </source>
</evidence>
<sequence>MLFAARRAAQHAGQSVVIGVAVAVLGGALAATTAIADRTIDGGTARIVADADPVAQSIVVDAPAGVADDDVTAAIDAAFAGRDVSVRRMTWSRAPSSDGEVVLLSDPDIATVATLDTGAWPSTDADVAVAGVAGALSLTEIGDAPVRVSGTWRASDPAAVAWVGHPSVASGHEDGEVGPVLVSPGFIADHGRGVRAAWIVSAAGAVAADQITGYRAGIARLATAFDNLEGTGVRTSGGWDATLARAAGAAGVARCVLAVPVALLLVMGALVLGVLARAHGAARAGAVHLLTARGASTRRLFLEDTAVNAVVCAAAAVVATGIGVLAGSPPGHALVWAGAVAVAALVLVTAVGTSAALAEPEVRGDVSRRGLAATAVAAVFAGIVAGLAAWQLLSAGLAFDGRADAAAAAAPALVVIFAALIVALLAGPFAAIGERLARPVRGLAAVLALRRIARQASTVVAGVLSLGLAAGAIGFATLSAARSHDVVHAEVAQVVGADVRGVYDVSPLIDGPERALNPEDVPGADVFAALRASITIGQTDAQLLALAPDELAAATGIRAAELAGGTPRALDGDLELDVAAAGTDKALHPRADVTITAWLVDRSGSARRVSMGAVPIDGARHRLETDVDDGEALVAVQVSGTDVQPGVSVQVTVRSGGAERGAPVAVVVSDRTPEPRAVTVSDFDAPLPVVVTRALADQLALRTGAEISFRLGTVARPIDGEIVAVRDGVAGVGTIPGVAVDLNGLVARALDQGGSVPAPGQLWAHTDDVAATSAALRAVADRPVQIVTAASIGSAGLIDPVLAVVAAGIVLVALLAALAFAAVSAGVVRARRDEAIPLRSFGFTAARQRTTATIELTVTAVFALVLGAAAGLAIALWLGPALTAALTVGGVT</sequence>
<accession>A0ABY8BY92</accession>
<feature type="transmembrane region" description="Helical" evidence="1">
    <location>
        <begin position="257"/>
        <end position="276"/>
    </location>
</feature>
<feature type="transmembrane region" description="Helical" evidence="1">
    <location>
        <begin position="459"/>
        <end position="481"/>
    </location>
</feature>
<feature type="transmembrane region" description="Helical" evidence="1">
    <location>
        <begin position="856"/>
        <end position="878"/>
    </location>
</feature>
<feature type="transmembrane region" description="Helical" evidence="1">
    <location>
        <begin position="306"/>
        <end position="327"/>
    </location>
</feature>
<keyword evidence="1" id="KW-0472">Membrane</keyword>
<gene>
    <name evidence="2" type="ORF">PU630_00865</name>
</gene>
<feature type="transmembrane region" description="Helical" evidence="1">
    <location>
        <begin position="405"/>
        <end position="432"/>
    </location>
</feature>